<dbReference type="Proteomes" id="UP000193648">
    <property type="component" value="Unassembled WGS sequence"/>
</dbReference>
<keyword evidence="3" id="KW-1185">Reference proteome</keyword>
<dbReference type="SUPFAM" id="SSF52047">
    <property type="entry name" value="RNI-like"/>
    <property type="match status" value="1"/>
</dbReference>
<dbReference type="GO" id="GO:0019005">
    <property type="term" value="C:SCF ubiquitin ligase complex"/>
    <property type="evidence" value="ECO:0007669"/>
    <property type="project" value="TreeGrafter"/>
</dbReference>
<feature type="region of interest" description="Disordered" evidence="1">
    <location>
        <begin position="484"/>
        <end position="510"/>
    </location>
</feature>
<dbReference type="InParanoid" id="A0A1Y2G7A5"/>
<sequence>MSSPLSSSPSTGSTTNSSACNRVFAIPNIVECISHSLNFKTITAAARVCRAWHTVWLPIIWHTINNGRQWHREDFLEALGRHGHLIRVLQCSRYDDISLLVSDPSLSYHCKNLITLVMPKTTHANQLNQAKIIRQNPGLQDLSLAFHDDPSNDYSDLTHAVSELGMLRRLAFDKNQTLQVETLETILQGCASLEELSFKGVYFFLKHPFGSGDAFASKWLAISHTEEQTAPASLSHDVAVQEKKAFSGIKSLHMDDVACSQNLILNLTSRFPNLERLSLQMTSELYFSEDFPSRLAQRSPHIKWLDISKTEDMEDSTMAALMRSLPELQTLIAGQTRFSDMSLNALVECCPNLEELDIRETYGLESESVQRLLKKCQALKSLNAWDTSVNVPKMIMEAYRSQPMTEEGHPALPSTSTSSGVAIPGLWACHGLESLTLNFCYDRPSLTNQEQRMIPPASARRYLLEQLSRLTKLRNLSIRTTYFDDYGNNDEDDEDDDDADTPEEAKGSEHMLQRIQKDMSLLAVDNLNSTESSKEGKEEDTDDSELFNITFSMSSGLAILSPLKQLQSLILAGVHHAVGLDEIQWMCQHWPRLARIEGLYWDEDWDEDKLVLSWLQENRPKIAIVE</sequence>
<dbReference type="GO" id="GO:0031146">
    <property type="term" value="P:SCF-dependent proteasomal ubiquitin-dependent protein catabolic process"/>
    <property type="evidence" value="ECO:0007669"/>
    <property type="project" value="TreeGrafter"/>
</dbReference>
<proteinExistence type="predicted"/>
<accession>A0A1Y2G7A5</accession>
<evidence type="ECO:0000313" key="2">
    <source>
        <dbReference type="EMBL" id="ORY99748.1"/>
    </source>
</evidence>
<feature type="compositionally biased region" description="Acidic residues" evidence="1">
    <location>
        <begin position="487"/>
        <end position="502"/>
    </location>
</feature>
<dbReference type="Gene3D" id="3.80.10.10">
    <property type="entry name" value="Ribonuclease Inhibitor"/>
    <property type="match status" value="2"/>
</dbReference>
<gene>
    <name evidence="2" type="ORF">BCR41DRAFT_414992</name>
</gene>
<dbReference type="RefSeq" id="XP_021875982.1">
    <property type="nucleotide sequence ID" value="XM_022029507.1"/>
</dbReference>
<dbReference type="OrthoDB" id="2095648at2759"/>
<organism evidence="2 3">
    <name type="scientific">Lobosporangium transversale</name>
    <dbReference type="NCBI Taxonomy" id="64571"/>
    <lineage>
        <taxon>Eukaryota</taxon>
        <taxon>Fungi</taxon>
        <taxon>Fungi incertae sedis</taxon>
        <taxon>Mucoromycota</taxon>
        <taxon>Mortierellomycotina</taxon>
        <taxon>Mortierellomycetes</taxon>
        <taxon>Mortierellales</taxon>
        <taxon>Mortierellaceae</taxon>
        <taxon>Lobosporangium</taxon>
    </lineage>
</organism>
<dbReference type="InterPro" id="IPR006553">
    <property type="entry name" value="Leu-rich_rpt_Cys-con_subtyp"/>
</dbReference>
<dbReference type="AlphaFoldDB" id="A0A1Y2G7A5"/>
<dbReference type="InterPro" id="IPR032675">
    <property type="entry name" value="LRR_dom_sf"/>
</dbReference>
<evidence type="ECO:0000313" key="3">
    <source>
        <dbReference type="Proteomes" id="UP000193648"/>
    </source>
</evidence>
<evidence type="ECO:0000256" key="1">
    <source>
        <dbReference type="SAM" id="MobiDB-lite"/>
    </source>
</evidence>
<name>A0A1Y2G7A5_9FUNG</name>
<dbReference type="STRING" id="64571.A0A1Y2G7A5"/>
<dbReference type="PANTHER" id="PTHR13318:SF247">
    <property type="entry name" value="GH16156P"/>
    <property type="match status" value="1"/>
</dbReference>
<dbReference type="SMART" id="SM00367">
    <property type="entry name" value="LRR_CC"/>
    <property type="match status" value="2"/>
</dbReference>
<protein>
    <recommendedName>
        <fullName evidence="4">F-box domain-containing protein</fullName>
    </recommendedName>
</protein>
<reference evidence="2 3" key="1">
    <citation type="submission" date="2016-07" db="EMBL/GenBank/DDBJ databases">
        <title>Pervasive Adenine N6-methylation of Active Genes in Fungi.</title>
        <authorList>
            <consortium name="DOE Joint Genome Institute"/>
            <person name="Mondo S.J."/>
            <person name="Dannebaum R.O."/>
            <person name="Kuo R.C."/>
            <person name="Labutti K."/>
            <person name="Haridas S."/>
            <person name="Kuo A."/>
            <person name="Salamov A."/>
            <person name="Ahrendt S.R."/>
            <person name="Lipzen A."/>
            <person name="Sullivan W."/>
            <person name="Andreopoulos W.B."/>
            <person name="Clum A."/>
            <person name="Lindquist E."/>
            <person name="Daum C."/>
            <person name="Ramamoorthy G.K."/>
            <person name="Gryganskyi A."/>
            <person name="Culley D."/>
            <person name="Magnuson J.K."/>
            <person name="James T.Y."/>
            <person name="O'Malley M.A."/>
            <person name="Stajich J.E."/>
            <person name="Spatafora J.W."/>
            <person name="Visel A."/>
            <person name="Grigoriev I.V."/>
        </authorList>
    </citation>
    <scope>NUCLEOTIDE SEQUENCE [LARGE SCALE GENOMIC DNA]</scope>
    <source>
        <strain evidence="2 3">NRRL 3116</strain>
    </source>
</reference>
<evidence type="ECO:0008006" key="4">
    <source>
        <dbReference type="Google" id="ProtNLM"/>
    </source>
</evidence>
<dbReference type="PANTHER" id="PTHR13318">
    <property type="entry name" value="PARTNER OF PAIRED, ISOFORM B-RELATED"/>
    <property type="match status" value="1"/>
</dbReference>
<dbReference type="GeneID" id="33571350"/>
<comment type="caution">
    <text evidence="2">The sequence shown here is derived from an EMBL/GenBank/DDBJ whole genome shotgun (WGS) entry which is preliminary data.</text>
</comment>
<dbReference type="EMBL" id="MCFF01000065">
    <property type="protein sequence ID" value="ORY99748.1"/>
    <property type="molecule type" value="Genomic_DNA"/>
</dbReference>